<organism evidence="2 3">
    <name type="scientific">Sphingobacterium hungaricum</name>
    <dbReference type="NCBI Taxonomy" id="2082723"/>
    <lineage>
        <taxon>Bacteria</taxon>
        <taxon>Pseudomonadati</taxon>
        <taxon>Bacteroidota</taxon>
        <taxon>Sphingobacteriia</taxon>
        <taxon>Sphingobacteriales</taxon>
        <taxon>Sphingobacteriaceae</taxon>
        <taxon>Sphingobacterium</taxon>
    </lineage>
</organism>
<dbReference type="EMBL" id="PRDK01000002">
    <property type="protein sequence ID" value="MBE8712646.1"/>
    <property type="molecule type" value="Genomic_DNA"/>
</dbReference>
<gene>
    <name evidence="2" type="ORF">C4F49_02980</name>
</gene>
<dbReference type="Proteomes" id="UP000616201">
    <property type="component" value="Unassembled WGS sequence"/>
</dbReference>
<keyword evidence="1" id="KW-0472">Membrane</keyword>
<evidence type="ECO:0000313" key="3">
    <source>
        <dbReference type="Proteomes" id="UP000616201"/>
    </source>
</evidence>
<evidence type="ECO:0000256" key="1">
    <source>
        <dbReference type="SAM" id="Phobius"/>
    </source>
</evidence>
<sequence length="86" mass="10505">MAIASEDFRWGLFGNFRLKILYFCLSSHYRWTAFLRADFKIYKLLFIVILFIIKHKFYYTCSKKKQIVNYRDQIILDPMFFRIASA</sequence>
<keyword evidence="3" id="KW-1185">Reference proteome</keyword>
<keyword evidence="1" id="KW-1133">Transmembrane helix</keyword>
<keyword evidence="1" id="KW-0812">Transmembrane</keyword>
<reference evidence="2" key="1">
    <citation type="submission" date="2018-02" db="EMBL/GenBank/DDBJ databases">
        <authorList>
            <person name="Vasarhelyi B.M."/>
            <person name="Deshmukh S."/>
            <person name="Balint B."/>
            <person name="Kukolya J."/>
        </authorList>
    </citation>
    <scope>NUCLEOTIDE SEQUENCE</scope>
    <source>
        <strain evidence="2">KB22</strain>
    </source>
</reference>
<comment type="caution">
    <text evidence="2">The sequence shown here is derived from an EMBL/GenBank/DDBJ whole genome shotgun (WGS) entry which is preliminary data.</text>
</comment>
<dbReference type="AlphaFoldDB" id="A0A928YP19"/>
<proteinExistence type="predicted"/>
<feature type="transmembrane region" description="Helical" evidence="1">
    <location>
        <begin position="41"/>
        <end position="59"/>
    </location>
</feature>
<name>A0A928YP19_9SPHI</name>
<accession>A0A928YP19</accession>
<protein>
    <submittedName>
        <fullName evidence="2">Uncharacterized protein</fullName>
    </submittedName>
</protein>
<evidence type="ECO:0000313" key="2">
    <source>
        <dbReference type="EMBL" id="MBE8712646.1"/>
    </source>
</evidence>